<keyword evidence="8 10" id="KW-1133">Transmembrane helix</keyword>
<evidence type="ECO:0000256" key="1">
    <source>
        <dbReference type="ARBA" id="ARBA00002949"/>
    </source>
</evidence>
<sequence>MDDTVLFSLRLSFQVAVIATFFVAIVGICIAYILSRADFRGKELLDILFTLPLVLPPTVVGYYLIILFGRNGYLGKYLHEFTGWSIMFTWYGAALASFVVALPLMIKTTRASFESVDKSLVDASYTLGHSELKTVLKVVLPLSKKGIIAGIVLSFARALGEFGATLMVAGNIPGKTNTMTLTIYSMANSGEWMKANVLVLFFTFTSGAFLYIANRFSKRMV</sequence>
<dbReference type="AlphaFoldDB" id="A0A971M2Y7"/>
<feature type="transmembrane region" description="Helical" evidence="10">
    <location>
        <begin position="88"/>
        <end position="106"/>
    </location>
</feature>
<keyword evidence="5 11" id="KW-1003">Cell membrane</keyword>
<evidence type="ECO:0000256" key="9">
    <source>
        <dbReference type="ARBA" id="ARBA00023136"/>
    </source>
</evidence>
<dbReference type="PROSITE" id="PS50928">
    <property type="entry name" value="ABC_TM1"/>
    <property type="match status" value="1"/>
</dbReference>
<comment type="function">
    <text evidence="1 11">Part of the binding-protein-dependent transport system for molybdenum; probably responsible for the translocation of the substrate across the membrane.</text>
</comment>
<dbReference type="PANTHER" id="PTHR30183:SF3">
    <property type="entry name" value="MOLYBDENUM TRANSPORT SYSTEM PERMEASE PROTEIN MODB"/>
    <property type="match status" value="1"/>
</dbReference>
<comment type="subcellular location">
    <subcellularLocation>
        <location evidence="2 10">Cell membrane</location>
        <topology evidence="2 10">Multi-pass membrane protein</topology>
    </subcellularLocation>
</comment>
<keyword evidence="6 11" id="KW-0500">Molybdenum</keyword>
<dbReference type="EMBL" id="JAAYEE010000081">
    <property type="protein sequence ID" value="NLW34793.1"/>
    <property type="molecule type" value="Genomic_DNA"/>
</dbReference>
<evidence type="ECO:0000256" key="8">
    <source>
        <dbReference type="ARBA" id="ARBA00022989"/>
    </source>
</evidence>
<feature type="transmembrane region" description="Helical" evidence="10">
    <location>
        <begin position="192"/>
        <end position="213"/>
    </location>
</feature>
<reference evidence="13" key="1">
    <citation type="journal article" date="2020" name="Biotechnol. Biofuels">
        <title>New insights from the biogas microbiome by comprehensive genome-resolved metagenomics of nearly 1600 species originating from multiple anaerobic digesters.</title>
        <authorList>
            <person name="Campanaro S."/>
            <person name="Treu L."/>
            <person name="Rodriguez-R L.M."/>
            <person name="Kovalovszki A."/>
            <person name="Ziels R.M."/>
            <person name="Maus I."/>
            <person name="Zhu X."/>
            <person name="Kougias P.G."/>
            <person name="Basile A."/>
            <person name="Luo G."/>
            <person name="Schluter A."/>
            <person name="Konstantinidis K.T."/>
            <person name="Angelidaki I."/>
        </authorList>
    </citation>
    <scope>NUCLEOTIDE SEQUENCE</scope>
    <source>
        <strain evidence="13">AS06rmzACSIP_7</strain>
    </source>
</reference>
<evidence type="ECO:0000313" key="14">
    <source>
        <dbReference type="Proteomes" id="UP000777265"/>
    </source>
</evidence>
<feature type="transmembrane region" description="Helical" evidence="10">
    <location>
        <begin position="47"/>
        <end position="68"/>
    </location>
</feature>
<evidence type="ECO:0000256" key="6">
    <source>
        <dbReference type="ARBA" id="ARBA00022505"/>
    </source>
</evidence>
<keyword evidence="4 10" id="KW-0813">Transport</keyword>
<comment type="similarity">
    <text evidence="3 11">Belongs to the binding-protein-dependent transport system permease family. CysTW subfamily.</text>
</comment>
<evidence type="ECO:0000256" key="3">
    <source>
        <dbReference type="ARBA" id="ARBA00007069"/>
    </source>
</evidence>
<dbReference type="Pfam" id="PF00528">
    <property type="entry name" value="BPD_transp_1"/>
    <property type="match status" value="1"/>
</dbReference>
<evidence type="ECO:0000313" key="13">
    <source>
        <dbReference type="EMBL" id="NLW34793.1"/>
    </source>
</evidence>
<feature type="transmembrane region" description="Helical" evidence="10">
    <location>
        <begin position="12"/>
        <end position="35"/>
    </location>
</feature>
<keyword evidence="7 10" id="KW-0812">Transmembrane</keyword>
<dbReference type="GO" id="GO:0005886">
    <property type="term" value="C:plasma membrane"/>
    <property type="evidence" value="ECO:0007669"/>
    <property type="project" value="UniProtKB-SubCell"/>
</dbReference>
<evidence type="ECO:0000259" key="12">
    <source>
        <dbReference type="PROSITE" id="PS50928"/>
    </source>
</evidence>
<dbReference type="Proteomes" id="UP000777265">
    <property type="component" value="Unassembled WGS sequence"/>
</dbReference>
<name>A0A971M2Y7_9BACT</name>
<organism evidence="13 14">
    <name type="scientific">Syntrophorhabdus aromaticivorans</name>
    <dbReference type="NCBI Taxonomy" id="328301"/>
    <lineage>
        <taxon>Bacteria</taxon>
        <taxon>Pseudomonadati</taxon>
        <taxon>Thermodesulfobacteriota</taxon>
        <taxon>Syntrophorhabdia</taxon>
        <taxon>Syntrophorhabdales</taxon>
        <taxon>Syntrophorhabdaceae</taxon>
        <taxon>Syntrophorhabdus</taxon>
    </lineage>
</organism>
<dbReference type="PANTHER" id="PTHR30183">
    <property type="entry name" value="MOLYBDENUM TRANSPORT SYSTEM PERMEASE PROTEIN MODB"/>
    <property type="match status" value="1"/>
</dbReference>
<evidence type="ECO:0000256" key="7">
    <source>
        <dbReference type="ARBA" id="ARBA00022692"/>
    </source>
</evidence>
<dbReference type="NCBIfam" id="NF038017">
    <property type="entry name" value="ABC_perm1"/>
    <property type="match status" value="1"/>
</dbReference>
<dbReference type="GO" id="GO:0015098">
    <property type="term" value="F:molybdate ion transmembrane transporter activity"/>
    <property type="evidence" value="ECO:0007669"/>
    <property type="project" value="UniProtKB-UniRule"/>
</dbReference>
<dbReference type="NCBIfam" id="TIGR02141">
    <property type="entry name" value="modB_ABC"/>
    <property type="match status" value="1"/>
</dbReference>
<evidence type="ECO:0000256" key="2">
    <source>
        <dbReference type="ARBA" id="ARBA00004651"/>
    </source>
</evidence>
<dbReference type="InterPro" id="IPR000515">
    <property type="entry name" value="MetI-like"/>
</dbReference>
<dbReference type="SUPFAM" id="SSF161098">
    <property type="entry name" value="MetI-like"/>
    <property type="match status" value="1"/>
</dbReference>
<keyword evidence="9 10" id="KW-0472">Membrane</keyword>
<dbReference type="InterPro" id="IPR049783">
    <property type="entry name" value="ABC_perm_TupB-like"/>
</dbReference>
<reference evidence="13" key="2">
    <citation type="submission" date="2020-01" db="EMBL/GenBank/DDBJ databases">
        <authorList>
            <person name="Campanaro S."/>
        </authorList>
    </citation>
    <scope>NUCLEOTIDE SEQUENCE</scope>
    <source>
        <strain evidence="13">AS06rmzACSIP_7</strain>
    </source>
</reference>
<feature type="transmembrane region" description="Helical" evidence="10">
    <location>
        <begin position="147"/>
        <end position="172"/>
    </location>
</feature>
<dbReference type="InterPro" id="IPR011867">
    <property type="entry name" value="ModB_ABC"/>
</dbReference>
<gene>
    <name evidence="13" type="primary">modB</name>
    <name evidence="13" type="ORF">GXY80_04830</name>
</gene>
<dbReference type="InterPro" id="IPR035906">
    <property type="entry name" value="MetI-like_sf"/>
</dbReference>
<comment type="caution">
    <text evidence="13">The sequence shown here is derived from an EMBL/GenBank/DDBJ whole genome shotgun (WGS) entry which is preliminary data.</text>
</comment>
<protein>
    <recommendedName>
        <fullName evidence="11">Molybdenum transport system permease</fullName>
    </recommendedName>
</protein>
<feature type="domain" description="ABC transmembrane type-1" evidence="12">
    <location>
        <begin position="9"/>
        <end position="213"/>
    </location>
</feature>
<evidence type="ECO:0000256" key="11">
    <source>
        <dbReference type="RuleBase" id="RU365097"/>
    </source>
</evidence>
<evidence type="ECO:0000256" key="4">
    <source>
        <dbReference type="ARBA" id="ARBA00022448"/>
    </source>
</evidence>
<dbReference type="Gene3D" id="1.10.3720.10">
    <property type="entry name" value="MetI-like"/>
    <property type="match status" value="1"/>
</dbReference>
<evidence type="ECO:0000256" key="5">
    <source>
        <dbReference type="ARBA" id="ARBA00022475"/>
    </source>
</evidence>
<evidence type="ECO:0000256" key="10">
    <source>
        <dbReference type="RuleBase" id="RU363032"/>
    </source>
</evidence>
<dbReference type="CDD" id="cd06261">
    <property type="entry name" value="TM_PBP2"/>
    <property type="match status" value="1"/>
</dbReference>
<proteinExistence type="inferred from homology"/>
<accession>A0A971M2Y7</accession>